<organism evidence="3 4">
    <name type="scientific">Intrasporangium calvum (strain ATCC 23552 / DSM 43043 / JCM 3097 / NBRC 12989 / NCIMB 10167 / NRRL B-3866 / 7 KIP)</name>
    <dbReference type="NCBI Taxonomy" id="710696"/>
    <lineage>
        <taxon>Bacteria</taxon>
        <taxon>Bacillati</taxon>
        <taxon>Actinomycetota</taxon>
        <taxon>Actinomycetes</taxon>
        <taxon>Micrococcales</taxon>
        <taxon>Intrasporangiaceae</taxon>
        <taxon>Intrasporangium</taxon>
    </lineage>
</organism>
<feature type="transmembrane region" description="Helical" evidence="2">
    <location>
        <begin position="194"/>
        <end position="218"/>
    </location>
</feature>
<gene>
    <name evidence="3" type="ordered locus">Intca_0936</name>
</gene>
<keyword evidence="2" id="KW-0472">Membrane</keyword>
<keyword evidence="2" id="KW-0812">Transmembrane</keyword>
<evidence type="ECO:0000256" key="2">
    <source>
        <dbReference type="SAM" id="Phobius"/>
    </source>
</evidence>
<feature type="region of interest" description="Disordered" evidence="1">
    <location>
        <begin position="22"/>
        <end position="41"/>
    </location>
</feature>
<feature type="transmembrane region" description="Helical" evidence="2">
    <location>
        <begin position="230"/>
        <end position="252"/>
    </location>
</feature>
<accession>E6SCQ6</accession>
<name>E6SCQ6_INTC7</name>
<sequence length="292" mass="31170">MAGGNPVFDRIDKQLQRERYAGFGTPQRGQQGPTGPTQAATTGYAVQDTGTADQLNDLYARQAAGPVDTGRVTLDDVIVKSLVLFALTLVGAGVSWFMVDANPGLISPLWLGGMFGTLILGFAMMFMKNIPTPLYFVYSALQGVFLGAFSYFLASAYGADLVLTAVVATLCVFVAMYAGYATGLIKVTEKSRRIFVFMIAGYALFSIVQVVLLMTGVIDGWGFGGSGPMGIGLSLLGVGLASYSLAVDFDSIDNAVRLGAPQKYSWLLAHGLIVSVVWLYIEIARLLARLRD</sequence>
<keyword evidence="4" id="KW-1185">Reference proteome</keyword>
<feature type="transmembrane region" description="Helical" evidence="2">
    <location>
        <begin position="77"/>
        <end position="99"/>
    </location>
</feature>
<dbReference type="InterPro" id="IPR010539">
    <property type="entry name" value="BaxI_1-like"/>
</dbReference>
<dbReference type="Proteomes" id="UP000008914">
    <property type="component" value="Chromosome"/>
</dbReference>
<dbReference type="STRING" id="710696.Intca_0936"/>
<evidence type="ECO:0000313" key="4">
    <source>
        <dbReference type="Proteomes" id="UP000008914"/>
    </source>
</evidence>
<dbReference type="AlphaFoldDB" id="E6SCQ6"/>
<feature type="transmembrane region" description="Helical" evidence="2">
    <location>
        <begin position="161"/>
        <end position="182"/>
    </location>
</feature>
<dbReference type="OrthoDB" id="116480at2"/>
<dbReference type="HOGENOM" id="CLU_074030_0_0_11"/>
<evidence type="ECO:0000313" key="3">
    <source>
        <dbReference type="EMBL" id="ADU47461.1"/>
    </source>
</evidence>
<feature type="transmembrane region" description="Helical" evidence="2">
    <location>
        <begin position="134"/>
        <end position="155"/>
    </location>
</feature>
<keyword evidence="2" id="KW-1133">Transmembrane helix</keyword>
<dbReference type="eggNOG" id="COG4760">
    <property type="taxonomic scope" value="Bacteria"/>
</dbReference>
<feature type="transmembrane region" description="Helical" evidence="2">
    <location>
        <begin position="264"/>
        <end position="281"/>
    </location>
</feature>
<dbReference type="KEGG" id="ica:Intca_0936"/>
<feature type="transmembrane region" description="Helical" evidence="2">
    <location>
        <begin position="105"/>
        <end position="127"/>
    </location>
</feature>
<protein>
    <submittedName>
        <fullName evidence="3">Membrane protein</fullName>
    </submittedName>
</protein>
<reference evidence="3 4" key="1">
    <citation type="journal article" date="2010" name="Stand. Genomic Sci.">
        <title>Complete genome sequence of Intrasporangium calvum type strain (7 KIP).</title>
        <authorList>
            <person name="Del Rio T.G."/>
            <person name="Chertkov O."/>
            <person name="Yasawong M."/>
            <person name="Lucas S."/>
            <person name="Deshpande S."/>
            <person name="Cheng J.F."/>
            <person name="Detter C."/>
            <person name="Tapia R."/>
            <person name="Han C."/>
            <person name="Goodwin L."/>
            <person name="Pitluck S."/>
            <person name="Liolios K."/>
            <person name="Ivanova N."/>
            <person name="Mavromatis K."/>
            <person name="Pati A."/>
            <person name="Chen A."/>
            <person name="Palaniappan K."/>
            <person name="Land M."/>
            <person name="Hauser L."/>
            <person name="Chang Y.J."/>
            <person name="Jeffries C.D."/>
            <person name="Rohde M."/>
            <person name="Pukall R."/>
            <person name="Sikorski J."/>
            <person name="Goker M."/>
            <person name="Woyke T."/>
            <person name="Bristow J."/>
            <person name="Eisen J.A."/>
            <person name="Markowitz V."/>
            <person name="Hugenholtz P."/>
            <person name="Kyrpides N.C."/>
            <person name="Klenk H.P."/>
            <person name="Lapidus A."/>
        </authorList>
    </citation>
    <scope>NUCLEOTIDE SEQUENCE [LARGE SCALE GENOMIC DNA]</scope>
    <source>
        <strain evidence="4">ATCC 23552 / DSM 43043 / JCM 3097 / NBRC 12989 / 7 KIP</strain>
    </source>
</reference>
<dbReference type="PANTHER" id="PTHR41282:SF1">
    <property type="entry name" value="CONSERVED TRANSMEMBRANE PROTEIN-RELATED"/>
    <property type="match status" value="1"/>
</dbReference>
<proteinExistence type="predicted"/>
<evidence type="ECO:0000256" key="1">
    <source>
        <dbReference type="SAM" id="MobiDB-lite"/>
    </source>
</evidence>
<feature type="compositionally biased region" description="Low complexity" evidence="1">
    <location>
        <begin position="24"/>
        <end position="41"/>
    </location>
</feature>
<dbReference type="EMBL" id="CP002343">
    <property type="protein sequence ID" value="ADU47461.1"/>
    <property type="molecule type" value="Genomic_DNA"/>
</dbReference>
<dbReference type="PANTHER" id="PTHR41282">
    <property type="entry name" value="CONSERVED TRANSMEMBRANE PROTEIN-RELATED"/>
    <property type="match status" value="1"/>
</dbReference>
<dbReference type="Pfam" id="PF12811">
    <property type="entry name" value="BaxI_1"/>
    <property type="match status" value="1"/>
</dbReference>
<dbReference type="RefSeq" id="WP_013491779.1">
    <property type="nucleotide sequence ID" value="NC_014830.1"/>
</dbReference>